<dbReference type="Pfam" id="PF01753">
    <property type="entry name" value="zf-MYND"/>
    <property type="match status" value="1"/>
</dbReference>
<dbReference type="PROSITE" id="PS50865">
    <property type="entry name" value="ZF_MYND_2"/>
    <property type="match status" value="1"/>
</dbReference>
<dbReference type="Gene3D" id="6.10.140.2220">
    <property type="match status" value="1"/>
</dbReference>
<dbReference type="WBParaSite" id="OFLC_0001569401-mRNA-1">
    <property type="protein sequence ID" value="OFLC_0001569401-mRNA-1"/>
    <property type="gene ID" value="OFLC_0001569401"/>
</dbReference>
<evidence type="ECO:0000256" key="2">
    <source>
        <dbReference type="ARBA" id="ARBA00022771"/>
    </source>
</evidence>
<evidence type="ECO:0000313" key="6">
    <source>
        <dbReference type="EMBL" id="VDP23199.1"/>
    </source>
</evidence>
<evidence type="ECO:0000256" key="1">
    <source>
        <dbReference type="ARBA" id="ARBA00022723"/>
    </source>
</evidence>
<evidence type="ECO:0000256" key="4">
    <source>
        <dbReference type="PROSITE-ProRule" id="PRU00134"/>
    </source>
</evidence>
<dbReference type="SUPFAM" id="SSF144232">
    <property type="entry name" value="HIT/MYND zinc finger-like"/>
    <property type="match status" value="1"/>
</dbReference>
<evidence type="ECO:0000313" key="7">
    <source>
        <dbReference type="Proteomes" id="UP000267606"/>
    </source>
</evidence>
<accession>A0A183I7G9</accession>
<proteinExistence type="predicted"/>
<keyword evidence="2 4" id="KW-0863">Zinc-finger</keyword>
<organism evidence="8">
    <name type="scientific">Onchocerca flexuosa</name>
    <dbReference type="NCBI Taxonomy" id="387005"/>
    <lineage>
        <taxon>Eukaryota</taxon>
        <taxon>Metazoa</taxon>
        <taxon>Ecdysozoa</taxon>
        <taxon>Nematoda</taxon>
        <taxon>Chromadorea</taxon>
        <taxon>Rhabditida</taxon>
        <taxon>Spirurina</taxon>
        <taxon>Spiruromorpha</taxon>
        <taxon>Filarioidea</taxon>
        <taxon>Onchocercidae</taxon>
        <taxon>Onchocerca</taxon>
    </lineage>
</organism>
<evidence type="ECO:0000259" key="5">
    <source>
        <dbReference type="PROSITE" id="PS50865"/>
    </source>
</evidence>
<dbReference type="EMBL" id="UZAJ01042609">
    <property type="protein sequence ID" value="VDP23199.1"/>
    <property type="molecule type" value="Genomic_DNA"/>
</dbReference>
<protein>
    <submittedName>
        <fullName evidence="8">MYND-type domain-containing protein</fullName>
    </submittedName>
</protein>
<dbReference type="Proteomes" id="UP000267606">
    <property type="component" value="Unassembled WGS sequence"/>
</dbReference>
<gene>
    <name evidence="6" type="ORF">OFLC_LOCUS15681</name>
</gene>
<name>A0A183I7G9_9BILA</name>
<feature type="domain" description="MYND-type" evidence="5">
    <location>
        <begin position="35"/>
        <end position="73"/>
    </location>
</feature>
<keyword evidence="7" id="KW-1185">Reference proteome</keyword>
<dbReference type="GO" id="GO:0008270">
    <property type="term" value="F:zinc ion binding"/>
    <property type="evidence" value="ECO:0007669"/>
    <property type="project" value="UniProtKB-KW"/>
</dbReference>
<reference evidence="8" key="1">
    <citation type="submission" date="2016-06" db="UniProtKB">
        <authorList>
            <consortium name="WormBaseParasite"/>
        </authorList>
    </citation>
    <scope>IDENTIFICATION</scope>
</reference>
<evidence type="ECO:0000313" key="8">
    <source>
        <dbReference type="WBParaSite" id="OFLC_0001569401-mRNA-1"/>
    </source>
</evidence>
<reference evidence="6 7" key="2">
    <citation type="submission" date="2018-11" db="EMBL/GenBank/DDBJ databases">
        <authorList>
            <consortium name="Pathogen Informatics"/>
        </authorList>
    </citation>
    <scope>NUCLEOTIDE SEQUENCE [LARGE SCALE GENOMIC DNA]</scope>
</reference>
<keyword evidence="1" id="KW-0479">Metal-binding</keyword>
<dbReference type="AlphaFoldDB" id="A0A183I7G9"/>
<dbReference type="STRING" id="387005.A0A183I7G9"/>
<keyword evidence="3" id="KW-0862">Zinc</keyword>
<sequence length="111" mass="12928">MDFFQVHDPYDCNDEIVEFAVVQRLLYRKGIGRACVYCQAADVKLKTCERCYDAFYCNRECQVADWPDHKISCRSRTQAEAVGQPFIISLPKKRVTYSNIMRNLESRCKCG</sequence>
<dbReference type="PROSITE" id="PS01360">
    <property type="entry name" value="ZF_MYND_1"/>
    <property type="match status" value="1"/>
</dbReference>
<dbReference type="InterPro" id="IPR002893">
    <property type="entry name" value="Znf_MYND"/>
</dbReference>
<evidence type="ECO:0000256" key="3">
    <source>
        <dbReference type="ARBA" id="ARBA00022833"/>
    </source>
</evidence>